<evidence type="ECO:0000313" key="2">
    <source>
        <dbReference type="Proteomes" id="UP000238322"/>
    </source>
</evidence>
<reference evidence="1 2" key="1">
    <citation type="submission" date="2018-02" db="EMBL/GenBank/DDBJ databases">
        <title>Comparative genomes isolates from brazilian mangrove.</title>
        <authorList>
            <person name="Araujo J.E."/>
            <person name="Taketani R.G."/>
            <person name="Silva M.C.P."/>
            <person name="Loureco M.V."/>
            <person name="Andreote F.D."/>
        </authorList>
    </citation>
    <scope>NUCLEOTIDE SEQUENCE [LARGE SCALE GENOMIC DNA]</scope>
    <source>
        <strain evidence="1 2">Hex-1 MGV</strain>
    </source>
</reference>
<dbReference type="Proteomes" id="UP000238322">
    <property type="component" value="Unassembled WGS sequence"/>
</dbReference>
<dbReference type="AlphaFoldDB" id="A0A2S8G0X6"/>
<sequence length="124" mass="13784">MENGGSLVTGDEAARVLKYLGAQAAYLPRAGGPGTLVIGPNATRLQVIEELIHHGQYRRIGFPELDSVKGVFVGVRLEIEAQDMLLRIARRKGWTQAEVDLITRNRAAWVNKLQELTERYGHGY</sequence>
<name>A0A2S8G0X6_9BACT</name>
<protein>
    <submittedName>
        <fullName evidence="1">Uncharacterized protein</fullName>
    </submittedName>
</protein>
<organism evidence="1 2">
    <name type="scientific">Blastopirellula marina</name>
    <dbReference type="NCBI Taxonomy" id="124"/>
    <lineage>
        <taxon>Bacteria</taxon>
        <taxon>Pseudomonadati</taxon>
        <taxon>Planctomycetota</taxon>
        <taxon>Planctomycetia</taxon>
        <taxon>Pirellulales</taxon>
        <taxon>Pirellulaceae</taxon>
        <taxon>Blastopirellula</taxon>
    </lineage>
</organism>
<accession>A0A2S8G0X6</accession>
<comment type="caution">
    <text evidence="1">The sequence shown here is derived from an EMBL/GenBank/DDBJ whole genome shotgun (WGS) entry which is preliminary data.</text>
</comment>
<dbReference type="EMBL" id="PUHY01000005">
    <property type="protein sequence ID" value="PQO37794.1"/>
    <property type="molecule type" value="Genomic_DNA"/>
</dbReference>
<evidence type="ECO:0000313" key="1">
    <source>
        <dbReference type="EMBL" id="PQO37794.1"/>
    </source>
</evidence>
<gene>
    <name evidence="1" type="ORF">C5Y83_07570</name>
</gene>
<proteinExistence type="predicted"/>